<dbReference type="Proteomes" id="UP001356427">
    <property type="component" value="Unassembled WGS sequence"/>
</dbReference>
<dbReference type="AlphaFoldDB" id="A0AAN8KKR0"/>
<proteinExistence type="predicted"/>
<dbReference type="EMBL" id="JAGTTL010000038">
    <property type="protein sequence ID" value="KAK6292543.1"/>
    <property type="molecule type" value="Genomic_DNA"/>
</dbReference>
<organism evidence="1 2">
    <name type="scientific">Coregonus suidteri</name>
    <dbReference type="NCBI Taxonomy" id="861788"/>
    <lineage>
        <taxon>Eukaryota</taxon>
        <taxon>Metazoa</taxon>
        <taxon>Chordata</taxon>
        <taxon>Craniata</taxon>
        <taxon>Vertebrata</taxon>
        <taxon>Euteleostomi</taxon>
        <taxon>Actinopterygii</taxon>
        <taxon>Neopterygii</taxon>
        <taxon>Teleostei</taxon>
        <taxon>Protacanthopterygii</taxon>
        <taxon>Salmoniformes</taxon>
        <taxon>Salmonidae</taxon>
        <taxon>Coregoninae</taxon>
        <taxon>Coregonus</taxon>
    </lineage>
</organism>
<keyword evidence="2" id="KW-1185">Reference proteome</keyword>
<name>A0AAN8KKR0_9TELE</name>
<reference evidence="1 2" key="1">
    <citation type="submission" date="2021-04" db="EMBL/GenBank/DDBJ databases">
        <authorList>
            <person name="De Guttry C."/>
            <person name="Zahm M."/>
            <person name="Klopp C."/>
            <person name="Cabau C."/>
            <person name="Louis A."/>
            <person name="Berthelot C."/>
            <person name="Parey E."/>
            <person name="Roest Crollius H."/>
            <person name="Montfort J."/>
            <person name="Robinson-Rechavi M."/>
            <person name="Bucao C."/>
            <person name="Bouchez O."/>
            <person name="Gislard M."/>
            <person name="Lluch J."/>
            <person name="Milhes M."/>
            <person name="Lampietro C."/>
            <person name="Lopez Roques C."/>
            <person name="Donnadieu C."/>
            <person name="Braasch I."/>
            <person name="Desvignes T."/>
            <person name="Postlethwait J."/>
            <person name="Bobe J."/>
            <person name="Wedekind C."/>
            <person name="Guiguen Y."/>
        </authorList>
    </citation>
    <scope>NUCLEOTIDE SEQUENCE [LARGE SCALE GENOMIC DNA]</scope>
    <source>
        <strain evidence="1">Cs_M1</strain>
        <tissue evidence="1">Blood</tissue>
    </source>
</reference>
<sequence>MGCSDTAEPWRLTPSVCSLIPKVPARSSAPPSLFACLLSYGVERGERGVTGECQGKSTAPALNGSSIHEITLPQPVTRFREHTAGAGAGAEGGKGTTVTRWLCFVWR</sequence>
<evidence type="ECO:0000313" key="1">
    <source>
        <dbReference type="EMBL" id="KAK6292543.1"/>
    </source>
</evidence>
<protein>
    <submittedName>
        <fullName evidence="1">Uncharacterized protein</fullName>
    </submittedName>
</protein>
<gene>
    <name evidence="1" type="ORF">J4Q44_G00371270</name>
</gene>
<comment type="caution">
    <text evidence="1">The sequence shown here is derived from an EMBL/GenBank/DDBJ whole genome shotgun (WGS) entry which is preliminary data.</text>
</comment>
<evidence type="ECO:0000313" key="2">
    <source>
        <dbReference type="Proteomes" id="UP001356427"/>
    </source>
</evidence>
<accession>A0AAN8KKR0</accession>